<evidence type="ECO:0000313" key="4">
    <source>
        <dbReference type="Proteomes" id="UP000275078"/>
    </source>
</evidence>
<protein>
    <submittedName>
        <fullName evidence="3">RNI-like protein</fullName>
    </submittedName>
</protein>
<name>A0A3N4ICM4_ASCIM</name>
<dbReference type="InterPro" id="IPR057334">
    <property type="entry name" value="PH_2nd_LRR"/>
</dbReference>
<reference evidence="3 4" key="1">
    <citation type="journal article" date="2018" name="Nat. Ecol. Evol.">
        <title>Pezizomycetes genomes reveal the molecular basis of ectomycorrhizal truffle lifestyle.</title>
        <authorList>
            <person name="Murat C."/>
            <person name="Payen T."/>
            <person name="Noel B."/>
            <person name="Kuo A."/>
            <person name="Morin E."/>
            <person name="Chen J."/>
            <person name="Kohler A."/>
            <person name="Krizsan K."/>
            <person name="Balestrini R."/>
            <person name="Da Silva C."/>
            <person name="Montanini B."/>
            <person name="Hainaut M."/>
            <person name="Levati E."/>
            <person name="Barry K.W."/>
            <person name="Belfiori B."/>
            <person name="Cichocki N."/>
            <person name="Clum A."/>
            <person name="Dockter R.B."/>
            <person name="Fauchery L."/>
            <person name="Guy J."/>
            <person name="Iotti M."/>
            <person name="Le Tacon F."/>
            <person name="Lindquist E.A."/>
            <person name="Lipzen A."/>
            <person name="Malagnac F."/>
            <person name="Mello A."/>
            <person name="Molinier V."/>
            <person name="Miyauchi S."/>
            <person name="Poulain J."/>
            <person name="Riccioni C."/>
            <person name="Rubini A."/>
            <person name="Sitrit Y."/>
            <person name="Splivallo R."/>
            <person name="Traeger S."/>
            <person name="Wang M."/>
            <person name="Zifcakova L."/>
            <person name="Wipf D."/>
            <person name="Zambonelli A."/>
            <person name="Paolocci F."/>
            <person name="Nowrousian M."/>
            <person name="Ottonello S."/>
            <person name="Baldrian P."/>
            <person name="Spatafora J.W."/>
            <person name="Henrissat B."/>
            <person name="Nagy L.G."/>
            <person name="Aury J.M."/>
            <person name="Wincker P."/>
            <person name="Grigoriev I.V."/>
            <person name="Bonfante P."/>
            <person name="Martin F.M."/>
        </authorList>
    </citation>
    <scope>NUCLEOTIDE SEQUENCE [LARGE SCALE GENOMIC DNA]</scope>
    <source>
        <strain evidence="3 4">RN42</strain>
    </source>
</reference>
<evidence type="ECO:0000313" key="3">
    <source>
        <dbReference type="EMBL" id="RPA83862.1"/>
    </source>
</evidence>
<dbReference type="AlphaFoldDB" id="A0A3N4ICM4"/>
<dbReference type="SUPFAM" id="SSF52047">
    <property type="entry name" value="RNI-like"/>
    <property type="match status" value="1"/>
</dbReference>
<accession>A0A3N4ICM4</accession>
<evidence type="ECO:0000259" key="2">
    <source>
        <dbReference type="Pfam" id="PF25353"/>
    </source>
</evidence>
<gene>
    <name evidence="3" type="ORF">BJ508DRAFT_304388</name>
</gene>
<feature type="region of interest" description="Disordered" evidence="1">
    <location>
        <begin position="70"/>
        <end position="114"/>
    </location>
</feature>
<dbReference type="Gene3D" id="3.80.10.10">
    <property type="entry name" value="Ribonuclease Inhibitor"/>
    <property type="match status" value="1"/>
</dbReference>
<feature type="domain" description="LRR-containing protein second PH" evidence="2">
    <location>
        <begin position="271"/>
        <end position="433"/>
    </location>
</feature>
<dbReference type="Pfam" id="PF25353">
    <property type="entry name" value="PH_2nd_LRR"/>
    <property type="match status" value="1"/>
</dbReference>
<dbReference type="STRING" id="1160509.A0A3N4ICM4"/>
<dbReference type="PANTHER" id="PTHR24112">
    <property type="entry name" value="LEUCINE-RICH REPEAT, ISOFORM F-RELATED"/>
    <property type="match status" value="1"/>
</dbReference>
<feature type="compositionally biased region" description="Low complexity" evidence="1">
    <location>
        <begin position="992"/>
        <end position="1012"/>
    </location>
</feature>
<evidence type="ECO:0000256" key="1">
    <source>
        <dbReference type="SAM" id="MobiDB-lite"/>
    </source>
</evidence>
<proteinExistence type="predicted"/>
<dbReference type="EMBL" id="ML119662">
    <property type="protein sequence ID" value="RPA83862.1"/>
    <property type="molecule type" value="Genomic_DNA"/>
</dbReference>
<sequence>MSTTPSPTDTSIRRRSFGIFNRSTASAESLSTNGNEDGLVMKSRPKSFFGGGGHGNNYFVQEVSASISPNGTLRSKIHPSKISSRPKSMFGSFKARDNSIDSSKSSSTTSTESSNPAEVSKVIVYCGEALSSGGLLRRKKEYFVLTDSELLRFKTQQKAIEALGYSENLCARSTTGRTASFGSIHDMTTIRNVVTPLSQVIAVYQPKTTFDLDGNSNYLTIDYLDESGMTASTTLQLPSIQEATIWLVNLTKATYNAQISTDTTEITDELMDYVARRVEAEKDYVPGHFKVFRVVQRGGKSPYYKSGSADDLQKMYSSAAILAIGYHKIHIIPMPKTQQGRSNSLLSQTSGTSISHGIMTMTQLAMANIDDSFYLTFRFPCRHSITYNLASARVIEIVQSIRQRAEYLRPNYHIPPYTLQIPDHLLDSTLDPIPEMEIEEENANFERTLVAYCMAYNVDASNIAYGVFHEVEDGPQFVLSPPVNKRRKTYTDLEILAIFRALRWNESFGSISFKGVILDSLQNIFDPHGDEYEVRYLRDGTKFSLSGRDSKNCLLIQELRGLALYSTKLRRMDFSMCSSRKRRNSGDFQSGQNDDEGCGFVEALMPLCRRGLTNVDWFNFTGIELVEADLDWLVDAAATRVAHFRGFEMARCGLTERMLTLFLQALAAHENTLECIDICGNPGRLHAPYLNDMMMYFPFLRKLSLSRLLLTNGSHPLLSVEVLFRWRLESLDLSETHLNEQSIDAIAAYLATDQSDALHHLNLTQCGLNARDVAVLMHSMSREPGVARDMHLFVSQNQLIKHHDKLLDCIEGGLTPKRLTMRMVDYQKEEMFRELIRAVTWNNTLELLDISKVSLPFEASKETCMAIAELFEKNNTLKELDISGEQAVLETAKLGLGLNKALGSLANNTSLEVLRIELQSLGNSGAIVLSETLMKNRTLRQLYCERNGINLQGFSAMVNALENNTTLLYLPNMERDKLEHFKRVKESFAHLSGSPKPGSSPNSAAKAPSTASVLKSGLRRRSKTTNAITDGPLSPSASASRRVSFLETPKLSRPAIGSRQLSTLTEDDAGVSFAGVATQQDAERLAYILEGKWKAEQERLAGFLLRNNGLECAEGDMGY</sequence>
<dbReference type="InterPro" id="IPR032675">
    <property type="entry name" value="LRR_dom_sf"/>
</dbReference>
<feature type="region of interest" description="Disordered" evidence="1">
    <location>
        <begin position="989"/>
        <end position="1044"/>
    </location>
</feature>
<keyword evidence="4" id="KW-1185">Reference proteome</keyword>
<organism evidence="3 4">
    <name type="scientific">Ascobolus immersus RN42</name>
    <dbReference type="NCBI Taxonomy" id="1160509"/>
    <lineage>
        <taxon>Eukaryota</taxon>
        <taxon>Fungi</taxon>
        <taxon>Dikarya</taxon>
        <taxon>Ascomycota</taxon>
        <taxon>Pezizomycotina</taxon>
        <taxon>Pezizomycetes</taxon>
        <taxon>Pezizales</taxon>
        <taxon>Ascobolaceae</taxon>
        <taxon>Ascobolus</taxon>
    </lineage>
</organism>
<dbReference type="OrthoDB" id="120976at2759"/>
<dbReference type="Proteomes" id="UP000275078">
    <property type="component" value="Unassembled WGS sequence"/>
</dbReference>
<dbReference type="InterPro" id="IPR051279">
    <property type="entry name" value="PP1-Reg/Actin-Interact_Protein"/>
</dbReference>
<feature type="compositionally biased region" description="Low complexity" evidence="1">
    <location>
        <begin position="100"/>
        <end position="114"/>
    </location>
</feature>